<dbReference type="EMBL" id="CP026095">
    <property type="protein sequence ID" value="AZV42946.1"/>
    <property type="molecule type" value="Genomic_DNA"/>
</dbReference>
<gene>
    <name evidence="1" type="ORF">BAOM_2337</name>
</gene>
<dbReference type="AlphaFoldDB" id="A0A3T0KRE6"/>
<name>A0A3T0KRE6_9BACI</name>
<evidence type="ECO:0000313" key="2">
    <source>
        <dbReference type="Proteomes" id="UP000283095"/>
    </source>
</evidence>
<organism evidence="1 2">
    <name type="scientific">Peribacillus asahii</name>
    <dbReference type="NCBI Taxonomy" id="228899"/>
    <lineage>
        <taxon>Bacteria</taxon>
        <taxon>Bacillati</taxon>
        <taxon>Bacillota</taxon>
        <taxon>Bacilli</taxon>
        <taxon>Bacillales</taxon>
        <taxon>Bacillaceae</taxon>
        <taxon>Peribacillus</taxon>
    </lineage>
</organism>
<proteinExistence type="predicted"/>
<protein>
    <submittedName>
        <fullName evidence="1">Uncharacterized protein</fullName>
    </submittedName>
</protein>
<dbReference type="Proteomes" id="UP000283095">
    <property type="component" value="Chromosome"/>
</dbReference>
<sequence length="62" mass="7335">MNGELIAYHSYKTVGTIEILNDKKDPAKILLILDYDRDRYITTVEITFRPKFTFIIKEQNVE</sequence>
<dbReference type="KEGG" id="pasa:BAOM_2337"/>
<evidence type="ECO:0000313" key="1">
    <source>
        <dbReference type="EMBL" id="AZV42946.1"/>
    </source>
</evidence>
<accession>A0A3T0KRE6</accession>
<reference evidence="1 2" key="1">
    <citation type="submission" date="2018-01" db="EMBL/GenBank/DDBJ databases">
        <title>Bacillus asahii Genome sequencing and assembly.</title>
        <authorList>
            <person name="Jiang H."/>
            <person name="Feng Y."/>
            <person name="Zhao F."/>
            <person name="Lin X."/>
        </authorList>
    </citation>
    <scope>NUCLEOTIDE SEQUENCE [LARGE SCALE GENOMIC DNA]</scope>
    <source>
        <strain evidence="1 2">OM18</strain>
    </source>
</reference>